<dbReference type="AlphaFoldDB" id="A0A2A6C6I8"/>
<organism evidence="1 2">
    <name type="scientific">Pristionchus pacificus</name>
    <name type="common">Parasitic nematode worm</name>
    <dbReference type="NCBI Taxonomy" id="54126"/>
    <lineage>
        <taxon>Eukaryota</taxon>
        <taxon>Metazoa</taxon>
        <taxon>Ecdysozoa</taxon>
        <taxon>Nematoda</taxon>
        <taxon>Chromadorea</taxon>
        <taxon>Rhabditida</taxon>
        <taxon>Rhabditina</taxon>
        <taxon>Diplogasteromorpha</taxon>
        <taxon>Diplogasteroidea</taxon>
        <taxon>Neodiplogasteridae</taxon>
        <taxon>Pristionchus</taxon>
    </lineage>
</organism>
<evidence type="ECO:0000313" key="2">
    <source>
        <dbReference type="Proteomes" id="UP000005239"/>
    </source>
</evidence>
<dbReference type="Proteomes" id="UP000005239">
    <property type="component" value="Unassembled WGS sequence"/>
</dbReference>
<sequence>MLINCRLLINYTKEHIKDQRSKIKDQTSMADANAHKNTVPISSEMICAYRLIVGYRNLKIQGYVIALKRTSQVRTRVRKEIGKVHD</sequence>
<keyword evidence="2" id="KW-1185">Reference proteome</keyword>
<dbReference type="EnsemblMetazoa" id="PPA43697.1">
    <property type="protein sequence ID" value="PPA43697.1"/>
    <property type="gene ID" value="WBGene00282066"/>
</dbReference>
<accession>A0A2A6C6I8</accession>
<gene>
    <name evidence="1" type="primary">WBGene00282066</name>
</gene>
<proteinExistence type="predicted"/>
<reference evidence="1" key="2">
    <citation type="submission" date="2022-06" db="UniProtKB">
        <authorList>
            <consortium name="EnsemblMetazoa"/>
        </authorList>
    </citation>
    <scope>IDENTIFICATION</scope>
    <source>
        <strain evidence="1">PS312</strain>
    </source>
</reference>
<evidence type="ECO:0000313" key="1">
    <source>
        <dbReference type="EnsemblMetazoa" id="PPA43697.1"/>
    </source>
</evidence>
<reference evidence="2" key="1">
    <citation type="journal article" date="2008" name="Nat. Genet.">
        <title>The Pristionchus pacificus genome provides a unique perspective on nematode lifestyle and parasitism.</title>
        <authorList>
            <person name="Dieterich C."/>
            <person name="Clifton S.W."/>
            <person name="Schuster L.N."/>
            <person name="Chinwalla A."/>
            <person name="Delehaunty K."/>
            <person name="Dinkelacker I."/>
            <person name="Fulton L."/>
            <person name="Fulton R."/>
            <person name="Godfrey J."/>
            <person name="Minx P."/>
            <person name="Mitreva M."/>
            <person name="Roeseler W."/>
            <person name="Tian H."/>
            <person name="Witte H."/>
            <person name="Yang S.P."/>
            <person name="Wilson R.K."/>
            <person name="Sommer R.J."/>
        </authorList>
    </citation>
    <scope>NUCLEOTIDE SEQUENCE [LARGE SCALE GENOMIC DNA]</scope>
    <source>
        <strain evidence="2">PS312</strain>
    </source>
</reference>
<accession>A0A8R1UYA7</accession>
<protein>
    <submittedName>
        <fullName evidence="1">Uncharacterized protein</fullName>
    </submittedName>
</protein>
<name>A0A2A6C6I8_PRIPA</name>